<dbReference type="OrthoDB" id="7284604at2"/>
<sequence>MKMDRALQRELLEVAVRAYPHETYPDFEGLSLVDKSHIAAQLLYLAEHGLIRNPPLLGVDGHISFHQYQATKAGIDFLTDDGGLSAVLGVVTIKLHDDTIRSLLIQKIQNSDAEPTIKGELVKQVRSLPAEALKTVTTKLLEAGLQYLPDAIHRLQSMLPHL</sequence>
<accession>A0A160N125</accession>
<dbReference type="AlphaFoldDB" id="A0A160N125"/>
<dbReference type="PATRIC" id="fig|445710.3.peg.2065"/>
<dbReference type="RefSeq" id="WP_083966171.1">
    <property type="nucleotide sequence ID" value="NZ_CP014841.1"/>
</dbReference>
<gene>
    <name evidence="1" type="ORF">ATSB10_20670</name>
</gene>
<proteinExistence type="predicted"/>
<evidence type="ECO:0000313" key="1">
    <source>
        <dbReference type="EMBL" id="AND69521.1"/>
    </source>
</evidence>
<dbReference type="Proteomes" id="UP000077255">
    <property type="component" value="Chromosome"/>
</dbReference>
<dbReference type="KEGG" id="dtx:ATSB10_20670"/>
<organism evidence="1 2">
    <name type="scientific">Dyella thiooxydans</name>
    <dbReference type="NCBI Taxonomy" id="445710"/>
    <lineage>
        <taxon>Bacteria</taxon>
        <taxon>Pseudomonadati</taxon>
        <taxon>Pseudomonadota</taxon>
        <taxon>Gammaproteobacteria</taxon>
        <taxon>Lysobacterales</taxon>
        <taxon>Rhodanobacteraceae</taxon>
        <taxon>Dyella</taxon>
    </lineage>
</organism>
<keyword evidence="2" id="KW-1185">Reference proteome</keyword>
<dbReference type="EMBL" id="CP014841">
    <property type="protein sequence ID" value="AND69521.1"/>
    <property type="molecule type" value="Genomic_DNA"/>
</dbReference>
<evidence type="ECO:0008006" key="3">
    <source>
        <dbReference type="Google" id="ProtNLM"/>
    </source>
</evidence>
<reference evidence="1 2" key="1">
    <citation type="submission" date="2016-02" db="EMBL/GenBank/DDBJ databases">
        <title>Complete genome sequencing and analysis of ATSB10, Dyella thiooxydans isolated from rhizosphere soil of sunflower (Helianthus annuus L.).</title>
        <authorList>
            <person name="Lee Y."/>
            <person name="Hwangbo K."/>
            <person name="Chung H."/>
            <person name="Yoo J."/>
            <person name="Kim K.Y."/>
            <person name="Sa T.M."/>
            <person name="Um Y."/>
            <person name="Madhaiyan M."/>
        </authorList>
    </citation>
    <scope>NUCLEOTIDE SEQUENCE [LARGE SCALE GENOMIC DNA]</scope>
    <source>
        <strain evidence="1 2">ATSB10</strain>
    </source>
</reference>
<name>A0A160N125_9GAMM</name>
<evidence type="ECO:0000313" key="2">
    <source>
        <dbReference type="Proteomes" id="UP000077255"/>
    </source>
</evidence>
<protein>
    <recommendedName>
        <fullName evidence="3">DUF2513 domain-containing protein</fullName>
    </recommendedName>
</protein>